<dbReference type="AlphaFoldDB" id="A0A346XZU4"/>
<reference evidence="3 4" key="1">
    <citation type="submission" date="2018-09" db="EMBL/GenBank/DDBJ databases">
        <title>Complete genome sequence of Euzebya sp. DY32-46 isolated from seawater of Pacific Ocean.</title>
        <authorList>
            <person name="Xu L."/>
            <person name="Wu Y.-H."/>
            <person name="Xu X.-W."/>
        </authorList>
    </citation>
    <scope>NUCLEOTIDE SEQUENCE [LARGE SCALE GENOMIC DNA]</scope>
    <source>
        <strain evidence="3 4">DY32-46</strain>
    </source>
</reference>
<dbReference type="Proteomes" id="UP000264006">
    <property type="component" value="Chromosome"/>
</dbReference>
<evidence type="ECO:0000259" key="2">
    <source>
        <dbReference type="Pfam" id="PF13473"/>
    </source>
</evidence>
<protein>
    <submittedName>
        <fullName evidence="3">Copper binding protein, plastocyanin/azurin family</fullName>
    </submittedName>
</protein>
<gene>
    <name evidence="3" type="ORF">DVS28_a3064</name>
</gene>
<name>A0A346XZU4_9ACTN</name>
<dbReference type="SUPFAM" id="SSF49503">
    <property type="entry name" value="Cupredoxins"/>
    <property type="match status" value="1"/>
</dbReference>
<dbReference type="Gene3D" id="2.60.40.420">
    <property type="entry name" value="Cupredoxins - blue copper proteins"/>
    <property type="match status" value="1"/>
</dbReference>
<organism evidence="3 4">
    <name type="scientific">Euzebya pacifica</name>
    <dbReference type="NCBI Taxonomy" id="1608957"/>
    <lineage>
        <taxon>Bacteria</taxon>
        <taxon>Bacillati</taxon>
        <taxon>Actinomycetota</taxon>
        <taxon>Nitriliruptoria</taxon>
        <taxon>Euzebyales</taxon>
    </lineage>
</organism>
<dbReference type="EMBL" id="CP031165">
    <property type="protein sequence ID" value="AXV07741.1"/>
    <property type="molecule type" value="Genomic_DNA"/>
</dbReference>
<dbReference type="PANTHER" id="PTHR36507:SF1">
    <property type="entry name" value="BLL1555 PROTEIN"/>
    <property type="match status" value="1"/>
</dbReference>
<dbReference type="KEGG" id="euz:DVS28_a3064"/>
<keyword evidence="4" id="KW-1185">Reference proteome</keyword>
<accession>A0A346XZU4</accession>
<dbReference type="RefSeq" id="WP_114592189.1">
    <property type="nucleotide sequence ID" value="NZ_CP031165.1"/>
</dbReference>
<keyword evidence="1" id="KW-0732">Signal</keyword>
<dbReference type="OrthoDB" id="574459at2"/>
<sequence length="121" mass="12380">MRRITLLFVILLLAVACGSSEVADEPSPAGAADPGDGDQDAATLSIVDFAFGAIDPVPAGTTVRVVNADDATHTWTAADGTFDSGRIDGGGEFTTTVDTPGEYAFMCSIHPSMTGTLVVTE</sequence>
<dbReference type="InterPro" id="IPR028096">
    <property type="entry name" value="EfeO_Cupredoxin"/>
</dbReference>
<feature type="chain" id="PRO_5038776521" evidence="1">
    <location>
        <begin position="24"/>
        <end position="121"/>
    </location>
</feature>
<dbReference type="PROSITE" id="PS51257">
    <property type="entry name" value="PROKAR_LIPOPROTEIN"/>
    <property type="match status" value="1"/>
</dbReference>
<evidence type="ECO:0000313" key="4">
    <source>
        <dbReference type="Proteomes" id="UP000264006"/>
    </source>
</evidence>
<dbReference type="InterPro" id="IPR052721">
    <property type="entry name" value="ET_Amicyanin"/>
</dbReference>
<proteinExistence type="predicted"/>
<feature type="signal peptide" evidence="1">
    <location>
        <begin position="1"/>
        <end position="23"/>
    </location>
</feature>
<evidence type="ECO:0000256" key="1">
    <source>
        <dbReference type="SAM" id="SignalP"/>
    </source>
</evidence>
<evidence type="ECO:0000313" key="3">
    <source>
        <dbReference type="EMBL" id="AXV07741.1"/>
    </source>
</evidence>
<dbReference type="PANTHER" id="PTHR36507">
    <property type="entry name" value="BLL1555 PROTEIN"/>
    <property type="match status" value="1"/>
</dbReference>
<dbReference type="InterPro" id="IPR008972">
    <property type="entry name" value="Cupredoxin"/>
</dbReference>
<dbReference type="Pfam" id="PF13473">
    <property type="entry name" value="Cupredoxin_1"/>
    <property type="match status" value="1"/>
</dbReference>
<feature type="domain" description="EfeO-type cupredoxin-like" evidence="2">
    <location>
        <begin position="57"/>
        <end position="119"/>
    </location>
</feature>